<gene>
    <name evidence="1" type="ORF">DQQ01_11755</name>
</gene>
<dbReference type="OrthoDB" id="1971599at2"/>
<evidence type="ECO:0000313" key="1">
    <source>
        <dbReference type="EMBL" id="AWY98709.1"/>
    </source>
</evidence>
<reference evidence="2" key="1">
    <citation type="submission" date="2018-06" db="EMBL/GenBank/DDBJ databases">
        <title>Description of Blautia argi sp. nov., a new anaerobic isolated from dog feces.</title>
        <authorList>
            <person name="Chang Y.-H."/>
            <person name="Paek J."/>
            <person name="Shin Y."/>
        </authorList>
    </citation>
    <scope>NUCLEOTIDE SEQUENCE [LARGE SCALE GENOMIC DNA]</scope>
    <source>
        <strain evidence="2">KCTC 15426</strain>
    </source>
</reference>
<name>A0A2Z4UCW4_9FIRM</name>
<evidence type="ECO:0000313" key="2">
    <source>
        <dbReference type="Proteomes" id="UP000250003"/>
    </source>
</evidence>
<protein>
    <submittedName>
        <fullName evidence="1">Ubiquinone biosynthesis protein UbiE</fullName>
    </submittedName>
</protein>
<sequence length="67" mass="7970">MSEIREEFFNGYCKNYDMARTAIGEFCRDKECFFLDRIDCDYGNCPHGENCEMMKQVFAFLDSLNEK</sequence>
<organism evidence="1 2">
    <name type="scientific">Blautia argi</name>
    <dbReference type="NCBI Taxonomy" id="1912897"/>
    <lineage>
        <taxon>Bacteria</taxon>
        <taxon>Bacillati</taxon>
        <taxon>Bacillota</taxon>
        <taxon>Clostridia</taxon>
        <taxon>Lachnospirales</taxon>
        <taxon>Lachnospiraceae</taxon>
        <taxon>Blautia</taxon>
    </lineage>
</organism>
<proteinExistence type="predicted"/>
<dbReference type="AlphaFoldDB" id="A0A2Z4UCW4"/>
<dbReference type="Proteomes" id="UP000250003">
    <property type="component" value="Chromosome"/>
</dbReference>
<keyword evidence="2" id="KW-1185">Reference proteome</keyword>
<dbReference type="KEGG" id="blau:DQQ01_11755"/>
<dbReference type="RefSeq" id="WP_111920195.1">
    <property type="nucleotide sequence ID" value="NZ_CAUWHR010000008.1"/>
</dbReference>
<keyword evidence="1" id="KW-0830">Ubiquinone</keyword>
<dbReference type="EMBL" id="CP030280">
    <property type="protein sequence ID" value="AWY98709.1"/>
    <property type="molecule type" value="Genomic_DNA"/>
</dbReference>
<accession>A0A2Z4UCW4</accession>